<sequence length="289" mass="33799">MRVLFILLTMVVYQAVGEVYLFGLDKGLEPPQKNEDHEEDYMKLDMKINHELKYRRYMETERETCDRSVRVAENLLRRFFRDLDVLLTSTVKHINLISLCVNAKVATECIKMLSTFPSQVVTAEFEKFNTCMKPALQAQIQLDETFPSLFDQYRLEYSTALEKIDTCESQYPNVQDKDQKYRCIQRNHRRYCSKTINITVEQFQSPCMQTFVKNAITCVTNSAHIMKAKTEEYRTLLSICAHIDDMASNECSDPNDFVMTLKPSVLDQIEHAQEMFAALNQQFEDKIEQ</sequence>
<reference evidence="2" key="1">
    <citation type="submission" date="2015-11" db="EMBL/GenBank/DDBJ databases">
        <title>De novo transcriptome assembly of four potential Pierce s Disease insect vectors from Arizona vineyards.</title>
        <authorList>
            <person name="Tassone E.E."/>
        </authorList>
    </citation>
    <scope>NUCLEOTIDE SEQUENCE</scope>
</reference>
<feature type="non-terminal residue" evidence="2">
    <location>
        <position position="289"/>
    </location>
</feature>
<organism evidence="2">
    <name type="scientific">Homalodisca liturata</name>
    <dbReference type="NCBI Taxonomy" id="320908"/>
    <lineage>
        <taxon>Eukaryota</taxon>
        <taxon>Metazoa</taxon>
        <taxon>Ecdysozoa</taxon>
        <taxon>Arthropoda</taxon>
        <taxon>Hexapoda</taxon>
        <taxon>Insecta</taxon>
        <taxon>Pterygota</taxon>
        <taxon>Neoptera</taxon>
        <taxon>Paraneoptera</taxon>
        <taxon>Hemiptera</taxon>
        <taxon>Auchenorrhyncha</taxon>
        <taxon>Membracoidea</taxon>
        <taxon>Cicadellidae</taxon>
        <taxon>Cicadellinae</taxon>
        <taxon>Proconiini</taxon>
        <taxon>Homalodisca</taxon>
    </lineage>
</organism>
<feature type="signal peptide" evidence="1">
    <location>
        <begin position="1"/>
        <end position="17"/>
    </location>
</feature>
<protein>
    <recommendedName>
        <fullName evidence="3">Protein TsetseEP domain-containing protein</fullName>
    </recommendedName>
</protein>
<keyword evidence="1" id="KW-0732">Signal</keyword>
<evidence type="ECO:0000313" key="2">
    <source>
        <dbReference type="EMBL" id="JAT04093.1"/>
    </source>
</evidence>
<evidence type="ECO:0000256" key="1">
    <source>
        <dbReference type="SAM" id="SignalP"/>
    </source>
</evidence>
<evidence type="ECO:0008006" key="3">
    <source>
        <dbReference type="Google" id="ProtNLM"/>
    </source>
</evidence>
<proteinExistence type="predicted"/>
<gene>
    <name evidence="2" type="ORF">g.25592</name>
</gene>
<dbReference type="EMBL" id="GECU01003614">
    <property type="protein sequence ID" value="JAT04093.1"/>
    <property type="molecule type" value="Transcribed_RNA"/>
</dbReference>
<accession>A0A1B6JY38</accession>
<dbReference type="AlphaFoldDB" id="A0A1B6JY38"/>
<feature type="chain" id="PRO_5008586213" description="Protein TsetseEP domain-containing protein" evidence="1">
    <location>
        <begin position="18"/>
        <end position="289"/>
    </location>
</feature>
<name>A0A1B6JY38_9HEMI</name>